<evidence type="ECO:0000313" key="4">
    <source>
        <dbReference type="Proteomes" id="UP000235728"/>
    </source>
</evidence>
<organism evidence="3 4">
    <name type="scientific">Beauveria bassiana</name>
    <name type="common">White muscardine disease fungus</name>
    <name type="synonym">Tritirachium shiotae</name>
    <dbReference type="NCBI Taxonomy" id="176275"/>
    <lineage>
        <taxon>Eukaryota</taxon>
        <taxon>Fungi</taxon>
        <taxon>Dikarya</taxon>
        <taxon>Ascomycota</taxon>
        <taxon>Pezizomycotina</taxon>
        <taxon>Sordariomycetes</taxon>
        <taxon>Hypocreomycetidae</taxon>
        <taxon>Hypocreales</taxon>
        <taxon>Cordycipitaceae</taxon>
        <taxon>Beauveria</taxon>
    </lineage>
</organism>
<accession>A0A2N6NVJ1</accession>
<dbReference type="OMA" id="DQYMVRV"/>
<dbReference type="Gene3D" id="3.30.559.10">
    <property type="entry name" value="Chloramphenicol acetyltransferase-like domain"/>
    <property type="match status" value="2"/>
</dbReference>
<dbReference type="InterPro" id="IPR051504">
    <property type="entry name" value="Plant_metabolite_acyltrans"/>
</dbReference>
<evidence type="ECO:0000313" key="3">
    <source>
        <dbReference type="EMBL" id="PMB71295.1"/>
    </source>
</evidence>
<evidence type="ECO:0000256" key="1">
    <source>
        <dbReference type="ARBA" id="ARBA00022679"/>
    </source>
</evidence>
<evidence type="ECO:0000256" key="2">
    <source>
        <dbReference type="ARBA" id="ARBA00023315"/>
    </source>
</evidence>
<dbReference type="AlphaFoldDB" id="A0A2N6NVJ1"/>
<name>A0A2N6NVJ1_BEABA</name>
<reference evidence="3 4" key="1">
    <citation type="journal article" date="2016" name="Appl. Microbiol. Biotechnol.">
        <title>Characterization of T-DNA insertion mutants with decreased virulence in the entomopathogenic fungus Beauveria bassiana JEF-007.</title>
        <authorList>
            <person name="Kim S."/>
            <person name="Lee S.J."/>
            <person name="Nai Y.S."/>
            <person name="Yu J.S."/>
            <person name="Lee M.R."/>
            <person name="Yang Y.T."/>
            <person name="Kim J.S."/>
        </authorList>
    </citation>
    <scope>NUCLEOTIDE SEQUENCE [LARGE SCALE GENOMIC DNA]</scope>
    <source>
        <strain evidence="3 4">JEF-007</strain>
    </source>
</reference>
<proteinExistence type="predicted"/>
<sequence length="474" mass="52143">MGSILKASKELVTPSTPLIPGYSPLTPLDQYMVRVILPVLCVFEIKDSSLSLKKTILNNLKQGLSRTIDDMPAIAAYVVTDSEVQESIRLKYDNDAGVWFHTKDVSHVDYDSLKRRSFPFTALPVEDFVPEPRGHSSKAPVLTAQAAFIQGGLVLTFNGHHAAMDAQGLGTFVQVWARHVAAVSQGRVVASEHRLGLDSLDGSSIYAPVMRRPWAEFPTFWQSNDRTYEAAQKEVMDAAMSGNFSKLATLLRLTNWIIDEDKLHQLRQQASPQSKSESAVTDNAALSALIWMHLSRARGLVKRHVGTSSLFTAINCRRRMNPPLAPNYPGNCIVLARATATSTELEASESQSLHGIAQLVADSLDWWAPDEIWSLTGAIQAHPNVRNALVPPMDYDVVVTSPSRLADSLSAATWGEELGGITAIRFAFPAWIDGFAVVLPSVQGGFEITLWTSPDTANRLLADEGWCRWVRQLE</sequence>
<gene>
    <name evidence="3" type="primary">AYT1_1</name>
    <name evidence="3" type="ORF">BM221_003762</name>
</gene>
<dbReference type="EMBL" id="MRVG01000003">
    <property type="protein sequence ID" value="PMB71295.1"/>
    <property type="molecule type" value="Genomic_DNA"/>
</dbReference>
<dbReference type="InterPro" id="IPR023213">
    <property type="entry name" value="CAT-like_dom_sf"/>
</dbReference>
<dbReference type="Pfam" id="PF02458">
    <property type="entry name" value="Transferase"/>
    <property type="match status" value="1"/>
</dbReference>
<comment type="caution">
    <text evidence="3">The sequence shown here is derived from an EMBL/GenBank/DDBJ whole genome shotgun (WGS) entry which is preliminary data.</text>
</comment>
<keyword evidence="1 3" id="KW-0808">Transferase</keyword>
<dbReference type="Proteomes" id="UP000235728">
    <property type="component" value="Unassembled WGS sequence"/>
</dbReference>
<dbReference type="GO" id="GO:0016747">
    <property type="term" value="F:acyltransferase activity, transferring groups other than amino-acyl groups"/>
    <property type="evidence" value="ECO:0007669"/>
    <property type="project" value="UniProtKB-ARBA"/>
</dbReference>
<protein>
    <submittedName>
        <fullName evidence="3">Trichothecene 3-O-acetyltransferase</fullName>
    </submittedName>
</protein>
<dbReference type="PANTHER" id="PTHR31625">
    <property type="match status" value="1"/>
</dbReference>
<keyword evidence="2" id="KW-0012">Acyltransferase</keyword>